<dbReference type="SMART" id="SM00382">
    <property type="entry name" value="AAA"/>
    <property type="match status" value="1"/>
</dbReference>
<dbReference type="Proteomes" id="UP001172743">
    <property type="component" value="Unassembled WGS sequence"/>
</dbReference>
<protein>
    <submittedName>
        <fullName evidence="5">ABC transporter ATP-binding protein</fullName>
    </submittedName>
</protein>
<dbReference type="InterPro" id="IPR003593">
    <property type="entry name" value="AAA+_ATPase"/>
</dbReference>
<sequence>MTLLKLENVVKKFSGLVAVNNVSLELHEGEILGLIGPNGAGKTTLFHTICGFHKPTTGTILLNGEAVHGLKPELMCKKGVARTFQIVQPFGNLTLLENVIVGAFNTVGSYKEASKLAMQQLEYMGMEKKAQDRMKDLTFAEQKKVEVARALATKPKVLFLDEVMSGLNPTEVNEFIELIKDIRNSGITIFFIEHLMSAVMALSDRVVVMHLGEKIAEGSPTVVTKDPKVVEAYLGEELDEVKEVKEYA</sequence>
<dbReference type="CDD" id="cd03219">
    <property type="entry name" value="ABC_Mj1267_LivG_branched"/>
    <property type="match status" value="1"/>
</dbReference>
<evidence type="ECO:0000313" key="6">
    <source>
        <dbReference type="Proteomes" id="UP001172743"/>
    </source>
</evidence>
<dbReference type="Pfam" id="PF00005">
    <property type="entry name" value="ABC_tran"/>
    <property type="match status" value="1"/>
</dbReference>
<dbReference type="GO" id="GO:0005524">
    <property type="term" value="F:ATP binding"/>
    <property type="evidence" value="ECO:0007669"/>
    <property type="project" value="UniProtKB-KW"/>
</dbReference>
<dbReference type="InterPro" id="IPR032823">
    <property type="entry name" value="BCA_ABC_TP_C"/>
</dbReference>
<dbReference type="EMBL" id="JAUHTQ010000001">
    <property type="protein sequence ID" value="MDN4491988.1"/>
    <property type="molecule type" value="Genomic_DNA"/>
</dbReference>
<organism evidence="5 6">
    <name type="scientific">Ureibacillus aquaedulcis</name>
    <dbReference type="NCBI Taxonomy" id="3058421"/>
    <lineage>
        <taxon>Bacteria</taxon>
        <taxon>Bacillati</taxon>
        <taxon>Bacillota</taxon>
        <taxon>Bacilli</taxon>
        <taxon>Bacillales</taxon>
        <taxon>Caryophanaceae</taxon>
        <taxon>Ureibacillus</taxon>
    </lineage>
</organism>
<comment type="caution">
    <text evidence="5">The sequence shown here is derived from an EMBL/GenBank/DDBJ whole genome shotgun (WGS) entry which is preliminary data.</text>
</comment>
<accession>A0ABT8GKP5</accession>
<dbReference type="PROSITE" id="PS50893">
    <property type="entry name" value="ABC_TRANSPORTER_2"/>
    <property type="match status" value="1"/>
</dbReference>
<keyword evidence="1" id="KW-0813">Transport</keyword>
<dbReference type="PANTHER" id="PTHR45772:SF7">
    <property type="entry name" value="AMINO ACID ABC TRANSPORTER ATP-BINDING PROTEIN"/>
    <property type="match status" value="1"/>
</dbReference>
<reference evidence="5" key="1">
    <citation type="submission" date="2023-07" db="EMBL/GenBank/DDBJ databases">
        <title>Ureibacillus sp. isolated from freshwater well.</title>
        <authorList>
            <person name="Kirdat K."/>
            <person name="Bhatt A."/>
            <person name="Teware R."/>
            <person name="Bhavsar Y."/>
            <person name="Yadav A."/>
        </authorList>
    </citation>
    <scope>NUCLEOTIDE SEQUENCE</scope>
    <source>
        <strain evidence="5">BA0131</strain>
    </source>
</reference>
<dbReference type="InterPro" id="IPR051120">
    <property type="entry name" value="ABC_AA/LPS_Transport"/>
</dbReference>
<dbReference type="InterPro" id="IPR003439">
    <property type="entry name" value="ABC_transporter-like_ATP-bd"/>
</dbReference>
<dbReference type="RefSeq" id="WP_301136101.1">
    <property type="nucleotide sequence ID" value="NZ_JAUHTQ010000001.1"/>
</dbReference>
<dbReference type="InterPro" id="IPR027417">
    <property type="entry name" value="P-loop_NTPase"/>
</dbReference>
<name>A0ABT8GKP5_9BACL</name>
<evidence type="ECO:0000256" key="1">
    <source>
        <dbReference type="ARBA" id="ARBA00022448"/>
    </source>
</evidence>
<dbReference type="SUPFAM" id="SSF52540">
    <property type="entry name" value="P-loop containing nucleoside triphosphate hydrolases"/>
    <property type="match status" value="1"/>
</dbReference>
<keyword evidence="6" id="KW-1185">Reference proteome</keyword>
<evidence type="ECO:0000256" key="2">
    <source>
        <dbReference type="ARBA" id="ARBA00022741"/>
    </source>
</evidence>
<evidence type="ECO:0000259" key="4">
    <source>
        <dbReference type="PROSITE" id="PS50893"/>
    </source>
</evidence>
<keyword evidence="3 5" id="KW-0067">ATP-binding</keyword>
<feature type="domain" description="ABC transporter" evidence="4">
    <location>
        <begin position="4"/>
        <end position="236"/>
    </location>
</feature>
<evidence type="ECO:0000256" key="3">
    <source>
        <dbReference type="ARBA" id="ARBA00022840"/>
    </source>
</evidence>
<gene>
    <name evidence="5" type="ORF">QYB95_00430</name>
</gene>
<dbReference type="PANTHER" id="PTHR45772">
    <property type="entry name" value="CONSERVED COMPONENT OF ABC TRANSPORTER FOR NATURAL AMINO ACIDS-RELATED"/>
    <property type="match status" value="1"/>
</dbReference>
<proteinExistence type="predicted"/>
<dbReference type="Pfam" id="PF12399">
    <property type="entry name" value="BCA_ABC_TP_C"/>
    <property type="match status" value="1"/>
</dbReference>
<keyword evidence="2" id="KW-0547">Nucleotide-binding</keyword>
<dbReference type="Gene3D" id="3.40.50.300">
    <property type="entry name" value="P-loop containing nucleotide triphosphate hydrolases"/>
    <property type="match status" value="1"/>
</dbReference>
<evidence type="ECO:0000313" key="5">
    <source>
        <dbReference type="EMBL" id="MDN4491988.1"/>
    </source>
</evidence>